<sequence length="86" mass="9498">MKKTNFILSIIGLLSIIGGAVAFKSQHRFIGALFCYTTVGRITPNFQIVYAPISTRYSTTHPEATLFCAIPGPNVTYQSVRVNQDM</sequence>
<evidence type="ECO:0000313" key="2">
    <source>
        <dbReference type="EMBL" id="WQG88227.1"/>
    </source>
</evidence>
<dbReference type="OrthoDB" id="678755at2"/>
<name>A0A1K1S2I5_9BACT</name>
<evidence type="ECO:0000313" key="3">
    <source>
        <dbReference type="Proteomes" id="UP000183788"/>
    </source>
</evidence>
<proteinExistence type="predicted"/>
<evidence type="ECO:0000313" key="4">
    <source>
        <dbReference type="Proteomes" id="UP001326715"/>
    </source>
</evidence>
<protein>
    <submittedName>
        <fullName evidence="1">Uncharacterized protein</fullName>
    </submittedName>
</protein>
<dbReference type="AlphaFoldDB" id="A0A1K1S2I5"/>
<evidence type="ECO:0000313" key="1">
    <source>
        <dbReference type="EMBL" id="SFW78518.1"/>
    </source>
</evidence>
<dbReference type="EMBL" id="FPIZ01000016">
    <property type="protein sequence ID" value="SFW78518.1"/>
    <property type="molecule type" value="Genomic_DNA"/>
</dbReference>
<gene>
    <name evidence="1" type="ORF">SAMN05661012_04664</name>
    <name evidence="2" type="ORF">SR876_25185</name>
</gene>
<dbReference type="Proteomes" id="UP000183788">
    <property type="component" value="Unassembled WGS sequence"/>
</dbReference>
<reference evidence="2 4" key="2">
    <citation type="submission" date="2023-11" db="EMBL/GenBank/DDBJ databases">
        <title>MicrobeMod: A computational toolkit for identifying prokaryotic methylation and restriction-modification with nanopore sequencing.</title>
        <authorList>
            <person name="Crits-Christoph A."/>
            <person name="Kang S.C."/>
            <person name="Lee H."/>
            <person name="Ostrov N."/>
        </authorList>
    </citation>
    <scope>NUCLEOTIDE SEQUENCE [LARGE SCALE GENOMIC DNA]</scope>
    <source>
        <strain evidence="2 4">ATCC 23090</strain>
    </source>
</reference>
<reference evidence="1 3" key="1">
    <citation type="submission" date="2016-11" db="EMBL/GenBank/DDBJ databases">
        <authorList>
            <person name="Jaros S."/>
            <person name="Januszkiewicz K."/>
            <person name="Wedrychowicz H."/>
        </authorList>
    </citation>
    <scope>NUCLEOTIDE SEQUENCE [LARGE SCALE GENOMIC DNA]</scope>
    <source>
        <strain evidence="1 3">DSM 784</strain>
    </source>
</reference>
<accession>A0A1K1S2I5</accession>
<dbReference type="RefSeq" id="WP_143150832.1">
    <property type="nucleotide sequence ID" value="NZ_CP139972.1"/>
</dbReference>
<organism evidence="1 3">
    <name type="scientific">Chitinophaga sancti</name>
    <dbReference type="NCBI Taxonomy" id="1004"/>
    <lineage>
        <taxon>Bacteria</taxon>
        <taxon>Pseudomonadati</taxon>
        <taxon>Bacteroidota</taxon>
        <taxon>Chitinophagia</taxon>
        <taxon>Chitinophagales</taxon>
        <taxon>Chitinophagaceae</taxon>
        <taxon>Chitinophaga</taxon>
    </lineage>
</organism>
<dbReference type="Proteomes" id="UP001326715">
    <property type="component" value="Chromosome"/>
</dbReference>
<keyword evidence="4" id="KW-1185">Reference proteome</keyword>
<dbReference type="EMBL" id="CP140154">
    <property type="protein sequence ID" value="WQG88227.1"/>
    <property type="molecule type" value="Genomic_DNA"/>
</dbReference>